<dbReference type="Pfam" id="PF00977">
    <property type="entry name" value="His_biosynth"/>
    <property type="match status" value="1"/>
</dbReference>
<dbReference type="Gene3D" id="2.30.130.30">
    <property type="entry name" value="Hypothetical protein"/>
    <property type="match status" value="1"/>
</dbReference>
<comment type="similarity">
    <text evidence="1">Belongs to the HisA/HisF family.</text>
</comment>
<dbReference type="SUPFAM" id="SSF51366">
    <property type="entry name" value="Ribulose-phoshate binding barrel"/>
    <property type="match status" value="1"/>
</dbReference>
<dbReference type="InterPro" id="IPR007374">
    <property type="entry name" value="ASCH_domain"/>
</dbReference>
<proteinExistence type="inferred from homology"/>
<dbReference type="InterPro" id="IPR015947">
    <property type="entry name" value="PUA-like_sf"/>
</dbReference>
<dbReference type="InterPro" id="IPR006062">
    <property type="entry name" value="His_biosynth"/>
</dbReference>
<comment type="caution">
    <text evidence="3">The sequence shown here is derived from an EMBL/GenBank/DDBJ whole genome shotgun (WGS) entry which is preliminary data.</text>
</comment>
<dbReference type="PANTHER" id="PTHR34204:SF2">
    <property type="entry name" value="RNA-BINDING ASCH DOMAIN PROTEIN"/>
    <property type="match status" value="1"/>
</dbReference>
<dbReference type="AlphaFoldDB" id="A0A832THR1"/>
<dbReference type="GeneID" id="1477795"/>
<protein>
    <submittedName>
        <fullName evidence="3">ASCH domain-containing protein</fullName>
    </submittedName>
</protein>
<keyword evidence="1" id="KW-0368">Histidine biosynthesis</keyword>
<keyword evidence="1" id="KW-0028">Amino-acid biosynthesis</keyword>
<dbReference type="Gene3D" id="3.20.20.70">
    <property type="entry name" value="Aldolase class I"/>
    <property type="match status" value="1"/>
</dbReference>
<dbReference type="Pfam" id="PF04266">
    <property type="entry name" value="ASCH"/>
    <property type="match status" value="1"/>
</dbReference>
<gene>
    <name evidence="3" type="ORF">HA336_03855</name>
</gene>
<sequence>MIRELRPLLRRVSDARITSLKREWDETSTSVFVRGAIETLRHALRRTTGINPEALAGAATARRGDHVGPLRNLTRVLEGKAEHLEVRALQLYKAAAWDLLEAEEKHLGLGVALDIKEGKVVVRRSPDVREYIPISRRYDLPDDPHELATLLVERYDLDFVYVADLDAILRGEPADTSDALESLEKPVFVDVGACEPDLPSHAHRVIPTECYDDKSEYIEDLEEDESAVAGLDLNGSEILGPWDGVGDFLDTVVEVVYRRDPGVLVIDVGAVGSKEGPPYEAATSVGMYSTALIGGGVGHPEHVKLALGTPGVSGVILGTILFEGVDPMKLEQARREGKRLRVHHMGLEEEYLNLIKEGKKTVEGRVKDDKRARIKPGDKILFNRRLLVKVIDVREYDSFEEMLREEGLENVLPNVDSIEEGVEIYRRFYSSGKEKMFGVLAIEIEPIMDLWEGICD</sequence>
<dbReference type="EMBL" id="DUJS01000004">
    <property type="protein sequence ID" value="HII70348.1"/>
    <property type="molecule type" value="Genomic_DNA"/>
</dbReference>
<dbReference type="SUPFAM" id="SSF88697">
    <property type="entry name" value="PUA domain-like"/>
    <property type="match status" value="1"/>
</dbReference>
<evidence type="ECO:0000256" key="1">
    <source>
        <dbReference type="RuleBase" id="RU003657"/>
    </source>
</evidence>
<organism evidence="3 4">
    <name type="scientific">Methanopyrus kandleri</name>
    <dbReference type="NCBI Taxonomy" id="2320"/>
    <lineage>
        <taxon>Archaea</taxon>
        <taxon>Methanobacteriati</taxon>
        <taxon>Methanobacteriota</taxon>
        <taxon>Methanomada group</taxon>
        <taxon>Methanopyri</taxon>
        <taxon>Methanopyrales</taxon>
        <taxon>Methanopyraceae</taxon>
        <taxon>Methanopyrus</taxon>
    </lineage>
</organism>
<evidence type="ECO:0000313" key="4">
    <source>
        <dbReference type="Proteomes" id="UP000619545"/>
    </source>
</evidence>
<dbReference type="InterPro" id="IPR013785">
    <property type="entry name" value="Aldolase_TIM"/>
</dbReference>
<accession>A0A832THR1</accession>
<evidence type="ECO:0000259" key="2">
    <source>
        <dbReference type="SMART" id="SM01022"/>
    </source>
</evidence>
<dbReference type="InterPro" id="IPR011060">
    <property type="entry name" value="RibuloseP-bd_barrel"/>
</dbReference>
<dbReference type="CDD" id="cd06555">
    <property type="entry name" value="ASCH_PF0470_like"/>
    <property type="match status" value="1"/>
</dbReference>
<dbReference type="PANTHER" id="PTHR34204">
    <property type="entry name" value="RNA-BINDING ASCH DOMAIN PROTEIN"/>
    <property type="match status" value="1"/>
</dbReference>
<dbReference type="GO" id="GO:0000105">
    <property type="term" value="P:L-histidine biosynthetic process"/>
    <property type="evidence" value="ECO:0007669"/>
    <property type="project" value="UniProtKB-KW"/>
</dbReference>
<reference evidence="3" key="1">
    <citation type="journal article" date="2020" name="bioRxiv">
        <title>A rank-normalized archaeal taxonomy based on genome phylogeny resolves widespread incomplete and uneven classifications.</title>
        <authorList>
            <person name="Rinke C."/>
            <person name="Chuvochina M."/>
            <person name="Mussig A.J."/>
            <person name="Chaumeil P.-A."/>
            <person name="Waite D.W."/>
            <person name="Whitman W.B."/>
            <person name="Parks D.H."/>
            <person name="Hugenholtz P."/>
        </authorList>
    </citation>
    <scope>NUCLEOTIDE SEQUENCE</scope>
    <source>
        <strain evidence="3">UBA8853</strain>
    </source>
</reference>
<name>A0A832THR1_9EURY</name>
<evidence type="ECO:0000313" key="3">
    <source>
        <dbReference type="EMBL" id="HII70348.1"/>
    </source>
</evidence>
<dbReference type="RefSeq" id="WP_148679519.1">
    <property type="nucleotide sequence ID" value="NZ_DUJS01000004.1"/>
</dbReference>
<dbReference type="SMART" id="SM01022">
    <property type="entry name" value="ASCH"/>
    <property type="match status" value="1"/>
</dbReference>
<feature type="domain" description="ASCH" evidence="2">
    <location>
        <begin position="345"/>
        <end position="448"/>
    </location>
</feature>
<dbReference type="Proteomes" id="UP000619545">
    <property type="component" value="Unassembled WGS sequence"/>
</dbReference>